<dbReference type="InterPro" id="IPR009100">
    <property type="entry name" value="AcylCoA_DH/oxidase_NM_dom_sf"/>
</dbReference>
<dbReference type="Gene3D" id="1.20.140.10">
    <property type="entry name" value="Butyryl-CoA Dehydrogenase, subunit A, domain 3"/>
    <property type="match status" value="2"/>
</dbReference>
<dbReference type="SUPFAM" id="SSF56645">
    <property type="entry name" value="Acyl-CoA dehydrogenase NM domain-like"/>
    <property type="match status" value="1"/>
</dbReference>
<keyword evidence="11" id="KW-0472">Membrane</keyword>
<keyword evidence="4" id="KW-0597">Phosphoprotein</keyword>
<organism evidence="20 21">
    <name type="scientific">Cyprinus carpio</name>
    <name type="common">Common carp</name>
    <dbReference type="NCBI Taxonomy" id="7962"/>
    <lineage>
        <taxon>Eukaryota</taxon>
        <taxon>Metazoa</taxon>
        <taxon>Chordata</taxon>
        <taxon>Craniata</taxon>
        <taxon>Vertebrata</taxon>
        <taxon>Euteleostomi</taxon>
        <taxon>Actinopterygii</taxon>
        <taxon>Neopterygii</taxon>
        <taxon>Teleostei</taxon>
        <taxon>Ostariophysi</taxon>
        <taxon>Cypriniformes</taxon>
        <taxon>Cyprinidae</taxon>
        <taxon>Cyprininae</taxon>
        <taxon>Cyprinus</taxon>
    </lineage>
</organism>
<comment type="catalytic activity">
    <reaction evidence="12">
        <text>oxidized [electron-transfer flavoprotein] + hexadecanoyl-CoA + H(+) = (2E)-hexadecenoyl-CoA + reduced [electron-transfer flavoprotein]</text>
        <dbReference type="Rhea" id="RHEA:43448"/>
        <dbReference type="Rhea" id="RHEA-COMP:10685"/>
        <dbReference type="Rhea" id="RHEA-COMP:10686"/>
        <dbReference type="ChEBI" id="CHEBI:15378"/>
        <dbReference type="ChEBI" id="CHEBI:57379"/>
        <dbReference type="ChEBI" id="CHEBI:57692"/>
        <dbReference type="ChEBI" id="CHEBI:58307"/>
        <dbReference type="ChEBI" id="CHEBI:61526"/>
    </reaction>
    <physiologicalReaction direction="left-to-right" evidence="12">
        <dbReference type="Rhea" id="RHEA:43449"/>
    </physiologicalReaction>
</comment>
<dbReference type="PROSITE" id="PS00073">
    <property type="entry name" value="ACYL_COA_DH_2"/>
    <property type="match status" value="1"/>
</dbReference>
<dbReference type="InterPro" id="IPR049448">
    <property type="entry name" value="ACAD9/ACADV-like_C"/>
</dbReference>
<feature type="domain" description="Acyl-CoA dehydrogenase/oxidase C-terminal" evidence="17">
    <location>
        <begin position="274"/>
        <end position="421"/>
    </location>
</feature>
<dbReference type="FunFam" id="2.40.110.10:FF:000006">
    <property type="entry name" value="very long-chain specific acyl-CoA dehydrogenase, mitochondrial"/>
    <property type="match status" value="1"/>
</dbReference>
<dbReference type="InterPro" id="IPR036250">
    <property type="entry name" value="AcylCo_DH-like_C"/>
</dbReference>
<evidence type="ECO:0000256" key="14">
    <source>
        <dbReference type="ARBA" id="ARBA00049140"/>
    </source>
</evidence>
<evidence type="ECO:0000313" key="21">
    <source>
        <dbReference type="Proteomes" id="UP000694701"/>
    </source>
</evidence>
<keyword evidence="9 16" id="KW-0560">Oxidoreductase</keyword>
<evidence type="ECO:0000256" key="11">
    <source>
        <dbReference type="ARBA" id="ARBA00023136"/>
    </source>
</evidence>
<evidence type="ECO:0000259" key="17">
    <source>
        <dbReference type="Pfam" id="PF00441"/>
    </source>
</evidence>
<dbReference type="GO" id="GO:0003995">
    <property type="term" value="F:acyl-CoA dehydrogenase activity"/>
    <property type="evidence" value="ECO:0007669"/>
    <property type="project" value="InterPro"/>
</dbReference>
<dbReference type="PANTHER" id="PTHR43884">
    <property type="entry name" value="ACYL-COA DEHYDROGENASE"/>
    <property type="match status" value="1"/>
</dbReference>
<evidence type="ECO:0000256" key="3">
    <source>
        <dbReference type="ARBA" id="ARBA00009347"/>
    </source>
</evidence>
<evidence type="ECO:0000256" key="6">
    <source>
        <dbReference type="ARBA" id="ARBA00022792"/>
    </source>
</evidence>
<comment type="catalytic activity">
    <reaction evidence="15">
        <text>octadecanoyl-CoA + oxidized [electron-transfer flavoprotein] + H(+) = (2E)-octadecenoyl-CoA + reduced [electron-transfer flavoprotein]</text>
        <dbReference type="Rhea" id="RHEA:47240"/>
        <dbReference type="Rhea" id="RHEA-COMP:10685"/>
        <dbReference type="Rhea" id="RHEA-COMP:10686"/>
        <dbReference type="ChEBI" id="CHEBI:15378"/>
        <dbReference type="ChEBI" id="CHEBI:57394"/>
        <dbReference type="ChEBI" id="CHEBI:57692"/>
        <dbReference type="ChEBI" id="CHEBI:58307"/>
        <dbReference type="ChEBI" id="CHEBI:71412"/>
    </reaction>
    <physiologicalReaction direction="left-to-right" evidence="15">
        <dbReference type="Rhea" id="RHEA:47241"/>
    </physiologicalReaction>
</comment>
<evidence type="ECO:0000256" key="7">
    <source>
        <dbReference type="ARBA" id="ARBA00022827"/>
    </source>
</evidence>
<evidence type="ECO:0000256" key="10">
    <source>
        <dbReference type="ARBA" id="ARBA00023128"/>
    </source>
</evidence>
<dbReference type="Pfam" id="PF00441">
    <property type="entry name" value="Acyl-CoA_dh_1"/>
    <property type="match status" value="1"/>
</dbReference>
<keyword evidence="7 16" id="KW-0274">FAD</keyword>
<protein>
    <submittedName>
        <fullName evidence="20">Acyl-CoA dehydrogenase family, member 9</fullName>
    </submittedName>
</protein>
<comment type="subcellular location">
    <subcellularLocation>
        <location evidence="2">Mitochondrion inner membrane</location>
        <topology evidence="2">Peripheral membrane protein</topology>
    </subcellularLocation>
</comment>
<dbReference type="InterPro" id="IPR037069">
    <property type="entry name" value="AcylCoA_DH/ox_N_sf"/>
</dbReference>
<comment type="catalytic activity">
    <reaction evidence="14">
        <text>eicosanoyl-CoA + oxidized [electron-transfer flavoprotein] + H(+) = (2E)-eicosenoyl-CoA + reduced [electron-transfer flavoprotein]</text>
        <dbReference type="Rhea" id="RHEA:47236"/>
        <dbReference type="Rhea" id="RHEA-COMP:10685"/>
        <dbReference type="Rhea" id="RHEA-COMP:10686"/>
        <dbReference type="ChEBI" id="CHEBI:15378"/>
        <dbReference type="ChEBI" id="CHEBI:57380"/>
        <dbReference type="ChEBI" id="CHEBI:57692"/>
        <dbReference type="ChEBI" id="CHEBI:58307"/>
        <dbReference type="ChEBI" id="CHEBI:74691"/>
    </reaction>
    <physiologicalReaction direction="left-to-right" evidence="14">
        <dbReference type="Rhea" id="RHEA:47237"/>
    </physiologicalReaction>
</comment>
<evidence type="ECO:0000256" key="8">
    <source>
        <dbReference type="ARBA" id="ARBA00022946"/>
    </source>
</evidence>
<evidence type="ECO:0000256" key="13">
    <source>
        <dbReference type="ARBA" id="ARBA00049038"/>
    </source>
</evidence>
<dbReference type="Pfam" id="PF02770">
    <property type="entry name" value="Acyl-CoA_dh_M"/>
    <property type="match status" value="1"/>
</dbReference>
<evidence type="ECO:0000313" key="20">
    <source>
        <dbReference type="Ensembl" id="ENSCCRP00020073539.1"/>
    </source>
</evidence>
<dbReference type="Proteomes" id="UP000694701">
    <property type="component" value="Unplaced"/>
</dbReference>
<reference evidence="20" key="1">
    <citation type="submission" date="2025-08" db="UniProtKB">
        <authorList>
            <consortium name="Ensembl"/>
        </authorList>
    </citation>
    <scope>IDENTIFICATION</scope>
</reference>
<dbReference type="Gene3D" id="1.10.540.10">
    <property type="entry name" value="Acyl-CoA dehydrogenase/oxidase, N-terminal domain"/>
    <property type="match status" value="1"/>
</dbReference>
<dbReference type="FunFam" id="1.20.140.10:FF:000023">
    <property type="entry name" value="Acyl-CoA dehydrogenase family member 9"/>
    <property type="match status" value="1"/>
</dbReference>
<comment type="cofactor">
    <cofactor evidence="1 16">
        <name>FAD</name>
        <dbReference type="ChEBI" id="CHEBI:57692"/>
    </cofactor>
</comment>
<keyword evidence="5 16" id="KW-0285">Flavoprotein</keyword>
<evidence type="ECO:0000256" key="1">
    <source>
        <dbReference type="ARBA" id="ARBA00001974"/>
    </source>
</evidence>
<dbReference type="InterPro" id="IPR009075">
    <property type="entry name" value="AcylCo_DH/oxidase_C"/>
</dbReference>
<keyword evidence="6" id="KW-0999">Mitochondrion inner membrane</keyword>
<feature type="domain" description="ACAD9/ACADV-like C-terminal" evidence="19">
    <location>
        <begin position="476"/>
        <end position="594"/>
    </location>
</feature>
<evidence type="ECO:0000256" key="9">
    <source>
        <dbReference type="ARBA" id="ARBA00023002"/>
    </source>
</evidence>
<dbReference type="SUPFAM" id="SSF47203">
    <property type="entry name" value="Acyl-CoA dehydrogenase C-terminal domain-like"/>
    <property type="match status" value="1"/>
</dbReference>
<evidence type="ECO:0000256" key="5">
    <source>
        <dbReference type="ARBA" id="ARBA00022630"/>
    </source>
</evidence>
<keyword evidence="10" id="KW-0496">Mitochondrion</keyword>
<evidence type="ECO:0000256" key="16">
    <source>
        <dbReference type="RuleBase" id="RU362125"/>
    </source>
</evidence>
<name>A0A8C2I2I1_CYPCA</name>
<comment type="similarity">
    <text evidence="3 16">Belongs to the acyl-CoA dehydrogenase family.</text>
</comment>
<dbReference type="InterPro" id="IPR006089">
    <property type="entry name" value="Acyl-CoA_DH_CS"/>
</dbReference>
<evidence type="ECO:0000256" key="12">
    <source>
        <dbReference type="ARBA" id="ARBA00047916"/>
    </source>
</evidence>
<evidence type="ECO:0000259" key="19">
    <source>
        <dbReference type="Pfam" id="PF21343"/>
    </source>
</evidence>
<accession>A0A8C2I2I1</accession>
<evidence type="ECO:0000256" key="4">
    <source>
        <dbReference type="ARBA" id="ARBA00022553"/>
    </source>
</evidence>
<sequence length="608" mass="67569">MNLNKLFGLSRSVSLGRNVFAPRVAQKGDCLHHFQSRRFIRSSARSLTYAKDLFLGKVNKAEVFPFPEISKEELEELNQLVQPVEKFFNEDGGYKTSVYYCVFVSLLRAFSSYVVLCYNILTLHLLKAQTDFCRTGILIAGNDSQKAKYLPRLATGEHIAAFCLTEPGSGSDAASIQTRATLTEDGKHFLLNGTKFWISNGGWADIMTVFARTEVVDKDGQKKDKITAFIVERAFGGVTSGKPEDKLGIRGSNTCEITFEDTKVPIENVIGEVGGGFKVAMNILNNGRFSMGSAGAGMIKRLIELTSEYASTRKQFNRSLSEFGMIQDKFATMALNAFVMESMAYLTAGMMDRPGVPDCSLEAAMVKVFSSEGSWICVSEALQVLGGLGFTKNYPYERYLRDCRILQIFEGTNEILRMYIALTGMQYAGKILTGKIKEMKKGNVGVVFEILGKKLKDSVVKTVDFGLTGKDGVVHPSLTESAKMFEQNAAHFGSTVESLLYRYGKTIVEEQLVLKKVADVLINLYAMTAVLSRTSRSVSIGLRNHDHEVLLTNTFCKDAHFKNNFLLTQLQKNSPENNDANIKKIAQEVIAKRAYVCSHPLDRTFRHV</sequence>
<dbReference type="PROSITE" id="PS00072">
    <property type="entry name" value="ACYL_COA_DH_1"/>
    <property type="match status" value="1"/>
</dbReference>
<dbReference type="GO" id="GO:0050660">
    <property type="term" value="F:flavin adenine dinucleotide binding"/>
    <property type="evidence" value="ECO:0007669"/>
    <property type="project" value="InterPro"/>
</dbReference>
<dbReference type="AlphaFoldDB" id="A0A8C2I2I1"/>
<dbReference type="PANTHER" id="PTHR43884:SF9">
    <property type="entry name" value="COMPLEX I ASSEMBLY FACTOR ACAD9, MITOCHONDRIAL"/>
    <property type="match status" value="1"/>
</dbReference>
<evidence type="ECO:0000256" key="2">
    <source>
        <dbReference type="ARBA" id="ARBA00004637"/>
    </source>
</evidence>
<dbReference type="FunFam" id="1.20.140.10:FF:000008">
    <property type="entry name" value="acyl-CoA dehydrogenase family member 9, mitochondrial"/>
    <property type="match status" value="1"/>
</dbReference>
<dbReference type="InterPro" id="IPR006091">
    <property type="entry name" value="Acyl-CoA_Oxase/DH_mid-dom"/>
</dbReference>
<dbReference type="GO" id="GO:0005743">
    <property type="term" value="C:mitochondrial inner membrane"/>
    <property type="evidence" value="ECO:0007669"/>
    <property type="project" value="UniProtKB-SubCell"/>
</dbReference>
<feature type="domain" description="Acyl-CoA oxidase/dehydrogenase middle" evidence="18">
    <location>
        <begin position="161"/>
        <end position="261"/>
    </location>
</feature>
<proteinExistence type="inferred from homology"/>
<comment type="catalytic activity">
    <reaction evidence="13">
        <text>tetradecanoyl-CoA + oxidized [electron-transfer flavoprotein] + H(+) = (2E)-tetradecenoyl-CoA + reduced [electron-transfer flavoprotein]</text>
        <dbReference type="Rhea" id="RHEA:47316"/>
        <dbReference type="Rhea" id="RHEA-COMP:10685"/>
        <dbReference type="Rhea" id="RHEA-COMP:10686"/>
        <dbReference type="ChEBI" id="CHEBI:15378"/>
        <dbReference type="ChEBI" id="CHEBI:57385"/>
        <dbReference type="ChEBI" id="CHEBI:57692"/>
        <dbReference type="ChEBI" id="CHEBI:58307"/>
        <dbReference type="ChEBI" id="CHEBI:61405"/>
    </reaction>
    <physiologicalReaction direction="left-to-right" evidence="13">
        <dbReference type="Rhea" id="RHEA:47317"/>
    </physiologicalReaction>
</comment>
<evidence type="ECO:0000259" key="18">
    <source>
        <dbReference type="Pfam" id="PF02770"/>
    </source>
</evidence>
<keyword evidence="8" id="KW-0809">Transit peptide</keyword>
<evidence type="ECO:0000256" key="15">
    <source>
        <dbReference type="ARBA" id="ARBA00049224"/>
    </source>
</evidence>
<dbReference type="Gene3D" id="2.40.110.10">
    <property type="entry name" value="Butyryl-CoA Dehydrogenase, subunit A, domain 2"/>
    <property type="match status" value="1"/>
</dbReference>
<dbReference type="Pfam" id="PF21343">
    <property type="entry name" value="ACAD9-ACADV_C"/>
    <property type="match status" value="1"/>
</dbReference>
<dbReference type="GO" id="GO:0006631">
    <property type="term" value="P:fatty acid metabolic process"/>
    <property type="evidence" value="ECO:0007669"/>
    <property type="project" value="UniProtKB-ARBA"/>
</dbReference>
<dbReference type="Ensembl" id="ENSCCRT00020080735.1">
    <property type="protein sequence ID" value="ENSCCRP00020073539.1"/>
    <property type="gene ID" value="ENSCCRG00020034242.1"/>
</dbReference>
<dbReference type="InterPro" id="IPR046373">
    <property type="entry name" value="Acyl-CoA_Oxase/DH_mid-dom_sf"/>
</dbReference>